<dbReference type="RefSeq" id="WP_108309496.1">
    <property type="nucleotide sequence ID" value="NZ_CP020921.1"/>
</dbReference>
<protein>
    <submittedName>
        <fullName evidence="1">Uncharacterized protein</fullName>
    </submittedName>
</protein>
<sequence length="135" mass="15852">MQKRVESGLVACFVNDGIIYQKKDMLRILSDLLFVKYEQYDSSGLKKTGEGRVFRVYNNTTNSSILMNGRIYLNVNSFEYLQIHTDPNTNTSYFELFTPDFSIRIYPLDTEDKEVQWQMDTISDKDLFEGEQEED</sequence>
<dbReference type="KEGG" id="taci:TDSAC_1373"/>
<proteinExistence type="predicted"/>
<gene>
    <name evidence="1" type="ORF">TDSAC_1373</name>
</gene>
<evidence type="ECO:0000313" key="2">
    <source>
        <dbReference type="Proteomes" id="UP000244792"/>
    </source>
</evidence>
<dbReference type="AlphaFoldDB" id="A0A2R4W1M3"/>
<evidence type="ECO:0000313" key="1">
    <source>
        <dbReference type="EMBL" id="AWB10713.1"/>
    </source>
</evidence>
<name>A0A2R4W1M3_THEAF</name>
<dbReference type="OrthoDB" id="511447at2"/>
<dbReference type="EMBL" id="CP020921">
    <property type="protein sequence ID" value="AWB10713.1"/>
    <property type="molecule type" value="Genomic_DNA"/>
</dbReference>
<organism evidence="1 2">
    <name type="scientific">Thermodesulfobium acidiphilum</name>
    <dbReference type="NCBI Taxonomy" id="1794699"/>
    <lineage>
        <taxon>Bacteria</taxon>
        <taxon>Pseudomonadati</taxon>
        <taxon>Thermodesulfobiota</taxon>
        <taxon>Thermodesulfobiia</taxon>
        <taxon>Thermodesulfobiales</taxon>
        <taxon>Thermodesulfobiaceae</taxon>
        <taxon>Thermodesulfobium</taxon>
    </lineage>
</organism>
<dbReference type="Proteomes" id="UP000244792">
    <property type="component" value="Chromosome"/>
</dbReference>
<accession>A0A2R4W1M3</accession>
<keyword evidence="2" id="KW-1185">Reference proteome</keyword>
<reference evidence="1 2" key="1">
    <citation type="submission" date="2017-04" db="EMBL/GenBank/DDBJ databases">
        <title>Genomic insights into metabolism of Thermodesulfobium acidiphilum.</title>
        <authorList>
            <person name="Toshchakov S.V."/>
            <person name="Frolov E.N."/>
            <person name="Kublanov I.V."/>
            <person name="Samarov N.I."/>
            <person name="Novikov A."/>
            <person name="Lebedinsky A.V."/>
            <person name="Bonch-Osmolovskaya E.A."/>
            <person name="Chernyh N.A."/>
        </authorList>
    </citation>
    <scope>NUCLEOTIDE SEQUENCE [LARGE SCALE GENOMIC DNA]</scope>
    <source>
        <strain evidence="1 2">3127-1</strain>
    </source>
</reference>